<proteinExistence type="predicted"/>
<gene>
    <name evidence="1" type="ORF">EH32_05385</name>
</gene>
<reference evidence="1 2" key="1">
    <citation type="submission" date="2014-04" db="EMBL/GenBank/DDBJ databases">
        <title>A comprehensive comparison of genomes of Erythrobacter spp. Strains.</title>
        <authorList>
            <person name="Zheng Q."/>
        </authorList>
    </citation>
    <scope>NUCLEOTIDE SEQUENCE [LARGE SCALE GENOMIC DNA]</scope>
    <source>
        <strain evidence="1 2">DSM 8509</strain>
    </source>
</reference>
<keyword evidence="2" id="KW-1185">Reference proteome</keyword>
<evidence type="ECO:0000313" key="2">
    <source>
        <dbReference type="Proteomes" id="UP000027866"/>
    </source>
</evidence>
<dbReference type="EMBL" id="JMIX01000003">
    <property type="protein sequence ID" value="KEO98542.1"/>
    <property type="molecule type" value="Genomic_DNA"/>
</dbReference>
<comment type="caution">
    <text evidence="1">The sequence shown here is derived from an EMBL/GenBank/DDBJ whole genome shotgun (WGS) entry which is preliminary data.</text>
</comment>
<organism evidence="1 2">
    <name type="scientific">Erythrobacter litoralis</name>
    <dbReference type="NCBI Taxonomy" id="39960"/>
    <lineage>
        <taxon>Bacteria</taxon>
        <taxon>Pseudomonadati</taxon>
        <taxon>Pseudomonadota</taxon>
        <taxon>Alphaproteobacteria</taxon>
        <taxon>Sphingomonadales</taxon>
        <taxon>Erythrobacteraceae</taxon>
        <taxon>Erythrobacter/Porphyrobacter group</taxon>
        <taxon>Erythrobacter</taxon>
    </lineage>
</organism>
<accession>A0A074NL88</accession>
<dbReference type="AlphaFoldDB" id="A0A074NL88"/>
<evidence type="ECO:0000313" key="1">
    <source>
        <dbReference type="EMBL" id="KEO98542.1"/>
    </source>
</evidence>
<name>A0A074NL88_9SPHN</name>
<protein>
    <recommendedName>
        <fullName evidence="3">Spore protein</fullName>
    </recommendedName>
</protein>
<dbReference type="Proteomes" id="UP000027866">
    <property type="component" value="Unassembled WGS sequence"/>
</dbReference>
<sequence>MKKETKTMTEEEIRAIVRDELEAECLKVGGLYDSTRNTAFKVVQGATDLIAKQMLAMFEGSKRGPN</sequence>
<evidence type="ECO:0008006" key="3">
    <source>
        <dbReference type="Google" id="ProtNLM"/>
    </source>
</evidence>